<evidence type="ECO:0000256" key="1">
    <source>
        <dbReference type="SAM" id="MobiDB-lite"/>
    </source>
</evidence>
<organism evidence="2 3">
    <name type="scientific">Nannocystis pusilla</name>
    <dbReference type="NCBI Taxonomy" id="889268"/>
    <lineage>
        <taxon>Bacteria</taxon>
        <taxon>Pseudomonadati</taxon>
        <taxon>Myxococcota</taxon>
        <taxon>Polyangia</taxon>
        <taxon>Nannocystales</taxon>
        <taxon>Nannocystaceae</taxon>
        <taxon>Nannocystis</taxon>
    </lineage>
</organism>
<dbReference type="EMBL" id="JAPNKE010000002">
    <property type="protein sequence ID" value="MCY1013486.1"/>
    <property type="molecule type" value="Genomic_DNA"/>
</dbReference>
<name>A0A9X3F0H9_9BACT</name>
<dbReference type="Proteomes" id="UP001150924">
    <property type="component" value="Unassembled WGS sequence"/>
</dbReference>
<dbReference type="RefSeq" id="WP_267777477.1">
    <property type="nucleotide sequence ID" value="NZ_JAPNKE010000002.1"/>
</dbReference>
<accession>A0A9X3F0H9</accession>
<evidence type="ECO:0000313" key="2">
    <source>
        <dbReference type="EMBL" id="MCY1013486.1"/>
    </source>
</evidence>
<keyword evidence="3" id="KW-1185">Reference proteome</keyword>
<reference evidence="2" key="1">
    <citation type="submission" date="2022-11" db="EMBL/GenBank/DDBJ databases">
        <title>Minimal conservation of predation-associated metabolite biosynthetic gene clusters underscores biosynthetic potential of Myxococcota including descriptions for ten novel species: Archangium lansinium sp. nov., Myxococcus landrumus sp. nov., Nannocystis bai.</title>
        <authorList>
            <person name="Ahearne A."/>
            <person name="Stevens C."/>
            <person name="Phillips K."/>
        </authorList>
    </citation>
    <scope>NUCLEOTIDE SEQUENCE</scope>
    <source>
        <strain evidence="2">Na p29</strain>
    </source>
</reference>
<comment type="caution">
    <text evidence="2">The sequence shown here is derived from an EMBL/GenBank/DDBJ whole genome shotgun (WGS) entry which is preliminary data.</text>
</comment>
<protein>
    <submittedName>
        <fullName evidence="2">Uncharacterized protein</fullName>
    </submittedName>
</protein>
<feature type="region of interest" description="Disordered" evidence="1">
    <location>
        <begin position="231"/>
        <end position="254"/>
    </location>
</feature>
<sequence length="286" mass="31522">MSAEELPEELRQAGDSPLDLGLAVDRGLRWWPQLCAEPRLRALTLRCDLGGNEEEFAALAEAIAAVGLPPRLQRLVLDRRRHWSDRWDDVLELDEEEAALELAIDEPGDAAPILAALQVMLTRAPGLQRIALASNARGRNDLDPALERVIAAGPWPQLRSLALTCDRSHERDWVQWVATRTMARVLAQCPGLTALSLPRAELWLEALEHVTLRELEIGWLGGRRSVRAIGASGARDRRRAGRGSSSCARPGCPRSSDWRSIFSTTGTWAGSRPTSRRCAPRAGCRA</sequence>
<feature type="compositionally biased region" description="Low complexity" evidence="1">
    <location>
        <begin position="242"/>
        <end position="251"/>
    </location>
</feature>
<dbReference type="AlphaFoldDB" id="A0A9X3F0H9"/>
<evidence type="ECO:0000313" key="3">
    <source>
        <dbReference type="Proteomes" id="UP001150924"/>
    </source>
</evidence>
<proteinExistence type="predicted"/>
<gene>
    <name evidence="2" type="ORF">OV079_49760</name>
</gene>